<evidence type="ECO:0000256" key="6">
    <source>
        <dbReference type="HAMAP-Rule" id="MF_00805"/>
    </source>
</evidence>
<dbReference type="InterPro" id="IPR016181">
    <property type="entry name" value="Acyl_CoA_acyltransferase"/>
</dbReference>
<evidence type="ECO:0000313" key="8">
    <source>
        <dbReference type="EMBL" id="AXQ78318.1"/>
    </source>
</evidence>
<evidence type="ECO:0000313" key="11">
    <source>
        <dbReference type="Proteomes" id="UP000246115"/>
    </source>
</evidence>
<dbReference type="GO" id="GO:0008771">
    <property type="term" value="F:[citrate (pro-3S)-lyase] ligase activity"/>
    <property type="evidence" value="ECO:0007669"/>
    <property type="project" value="InterPro"/>
</dbReference>
<dbReference type="GO" id="GO:0005524">
    <property type="term" value="F:ATP binding"/>
    <property type="evidence" value="ECO:0007669"/>
    <property type="project" value="UniProtKB-KW"/>
</dbReference>
<dbReference type="SUPFAM" id="SSF52374">
    <property type="entry name" value="Nucleotidylyl transferase"/>
    <property type="match status" value="1"/>
</dbReference>
<reference evidence="8" key="4">
    <citation type="journal article" date="2019" name="Int. J. Syst. Evol. Microbiol.">
        <title>Streptococcus chenjunshii sp. nov. isolated from feces of Tibetan antelopes.</title>
        <authorList>
            <person name="Tian Z."/>
            <person name="Lu S."/>
            <person name="Jin D."/>
            <person name="Yang J."/>
            <person name="Pu J."/>
            <person name="Lai X.H."/>
            <person name="Bai X.N."/>
            <person name="Wu X.M."/>
            <person name="Li J."/>
            <person name="Wang S."/>
            <person name="Xu J."/>
        </authorList>
    </citation>
    <scope>NUCLEOTIDE SEQUENCE</scope>
    <source>
        <strain evidence="8">Z15</strain>
    </source>
</reference>
<reference evidence="11" key="3">
    <citation type="submission" date="2018-08" db="EMBL/GenBank/DDBJ databases">
        <title>Streptococcus chenjunshii sp. nov., isolated from stools sample of the Tibetan antelope in the Qinghai-Tibet plateau, China.</title>
        <authorList>
            <person name="Tian Z."/>
        </authorList>
    </citation>
    <scope>NUCLEOTIDE SEQUENCE [LARGE SCALE GENOMIC DNA]</scope>
    <source>
        <strain evidence="11">Z15</strain>
    </source>
</reference>
<evidence type="ECO:0000256" key="5">
    <source>
        <dbReference type="ARBA" id="ARBA00022840"/>
    </source>
</evidence>
<evidence type="ECO:0000256" key="4">
    <source>
        <dbReference type="ARBA" id="ARBA00022741"/>
    </source>
</evidence>
<dbReference type="Pfam" id="PF06857">
    <property type="entry name" value="ACP"/>
    <property type="match status" value="1"/>
</dbReference>
<dbReference type="SUPFAM" id="SSF55729">
    <property type="entry name" value="Acyl-CoA N-acyltransferases (Nat)"/>
    <property type="match status" value="1"/>
</dbReference>
<dbReference type="Proteomes" id="UP000262901">
    <property type="component" value="Unassembled WGS sequence"/>
</dbReference>
<evidence type="ECO:0000259" key="7">
    <source>
        <dbReference type="PROSITE" id="PS51186"/>
    </source>
</evidence>
<dbReference type="InterPro" id="IPR014729">
    <property type="entry name" value="Rossmann-like_a/b/a_fold"/>
</dbReference>
<dbReference type="Gene3D" id="3.40.50.620">
    <property type="entry name" value="HUPs"/>
    <property type="match status" value="1"/>
</dbReference>
<dbReference type="NCBIfam" id="NF009726">
    <property type="entry name" value="PRK13253.1"/>
    <property type="match status" value="1"/>
</dbReference>
<accession>A0A346NBC3</accession>
<comment type="function">
    <text evidence="6">Covalent carrier of the coenzyme of citrate lyase.</text>
</comment>
<keyword evidence="2 6" id="KW-0963">Cytoplasm</keyword>
<keyword evidence="4" id="KW-0547">Nucleotide-binding</keyword>
<dbReference type="NCBIfam" id="TIGR00124">
    <property type="entry name" value="cit_ly_ligase"/>
    <property type="match status" value="1"/>
</dbReference>
<dbReference type="InterPro" id="IPR004821">
    <property type="entry name" value="Cyt_trans-like"/>
</dbReference>
<dbReference type="InterPro" id="IPR000182">
    <property type="entry name" value="GNAT_dom"/>
</dbReference>
<dbReference type="Pfam" id="PF08218">
    <property type="entry name" value="Citrate_ly_lig"/>
    <property type="match status" value="1"/>
</dbReference>
<sequence length="439" mass="49202">MLVERLWIQQQPSVKKAWLALLKTNGIRDEDSIEAVYGIYDGEELIATGSIFDNVIKCVAVDGRYTGGTVISTLITHLESLIFESFDSCYLYTKPDASLSFEYLGFKELARVPDKLVFMEKAVKGLPAYLDALKMNRVQGSTKGAIVMNANPFTKGHLYLVEQAVKKVDVLYLFVVSQDRSYVSFEDRLALVRAGVSHLDQVKVLETGPYMVSTATFPSYFLPEEENVARIQAHLDAQLFKKHIVPALGLTHRFLGTEPNSPVTAIYNQELNRVLSPTVDLVVIERRKQAGEAISASRVRELWRKGELAQIKPLVPPSTYQYIKQKIERTQSFMNHFELRQQGTAGTLESSDVQILIDQNSGNGIELELTSSVEKQFGAQIRKVIQETLSSMGVQDAKLVVKDQGALDCTIRARLIAAVHRASGQTESINWEEIEQWND</sequence>
<dbReference type="PANTHER" id="PTHR40599:SF1">
    <property type="entry name" value="[CITRATE [PRO-3S]-LYASE] LIGASE"/>
    <property type="match status" value="1"/>
</dbReference>
<reference evidence="9 13" key="1">
    <citation type="submission" date="2018-08" db="EMBL/GenBank/DDBJ databases">
        <title>Draft genome of Streptococcus sp .nov. Z2.</title>
        <authorList>
            <person name="Tian Z."/>
        </authorList>
    </citation>
    <scope>NUCLEOTIDE SEQUENCE [LARGE SCALE GENOMIC DNA]</scope>
    <source>
        <strain evidence="9 13">Z2</strain>
    </source>
</reference>
<reference evidence="10 12" key="2">
    <citation type="submission" date="2018-08" db="EMBL/GenBank/DDBJ databases">
        <title>Draft genome of Streptococcus sp. nov. Z1.</title>
        <authorList>
            <person name="Tian Z."/>
        </authorList>
    </citation>
    <scope>NUCLEOTIDE SEQUENCE [LARGE SCALE GENOMIC DNA]</scope>
    <source>
        <strain evidence="10">Z1</strain>
        <strain evidence="12">Z1(2018)</strain>
    </source>
</reference>
<dbReference type="KEGG" id="schj:DDV21_004110"/>
<keyword evidence="3 6" id="KW-0597">Phosphoprotein</keyword>
<dbReference type="InterPro" id="IPR006495">
    <property type="entry name" value="CitD"/>
</dbReference>
<comment type="similarity">
    <text evidence="6">Belongs to the CitD family.</text>
</comment>
<keyword evidence="5" id="KW-0067">ATP-binding</keyword>
<evidence type="ECO:0000256" key="1">
    <source>
        <dbReference type="ARBA" id="ARBA00004496"/>
    </source>
</evidence>
<dbReference type="GO" id="GO:0005737">
    <property type="term" value="C:cytoplasm"/>
    <property type="evidence" value="ECO:0007669"/>
    <property type="project" value="UniProtKB-SubCell"/>
</dbReference>
<dbReference type="PANTHER" id="PTHR40599">
    <property type="entry name" value="[CITRATE [PRO-3S]-LYASE] LIGASE"/>
    <property type="match status" value="1"/>
</dbReference>
<dbReference type="Proteomes" id="UP000264056">
    <property type="component" value="Unassembled WGS sequence"/>
</dbReference>
<dbReference type="AlphaFoldDB" id="A0A372KJG5"/>
<comment type="subunit">
    <text evidence="6">Oligomer with a subunit composition of (alpha,beta,gamma)6.</text>
</comment>
<evidence type="ECO:0000313" key="10">
    <source>
        <dbReference type="EMBL" id="RFU52415.1"/>
    </source>
</evidence>
<dbReference type="EMBL" id="QVQY01000053">
    <property type="protein sequence ID" value="RFU50032.1"/>
    <property type="molecule type" value="Genomic_DNA"/>
</dbReference>
<evidence type="ECO:0000256" key="2">
    <source>
        <dbReference type="ARBA" id="ARBA00022490"/>
    </source>
</evidence>
<evidence type="ECO:0000313" key="13">
    <source>
        <dbReference type="Proteomes" id="UP000264056"/>
    </source>
</evidence>
<protein>
    <recommendedName>
        <fullName evidence="6">Citrate lyase acyl carrier protein</fullName>
    </recommendedName>
    <alternativeName>
        <fullName evidence="6">Citrate lyase gamma chain</fullName>
    </alternativeName>
</protein>
<dbReference type="InterPro" id="IPR005216">
    <property type="entry name" value="Citrate_lyase_ligase"/>
</dbReference>
<evidence type="ECO:0000313" key="12">
    <source>
        <dbReference type="Proteomes" id="UP000262901"/>
    </source>
</evidence>
<dbReference type="InterPro" id="IPR023439">
    <property type="entry name" value="Mal_deCO2ase/Cit_lyase_ACP"/>
</dbReference>
<dbReference type="RefSeq" id="WP_116878919.1">
    <property type="nucleotide sequence ID" value="NZ_CP031733.1"/>
</dbReference>
<dbReference type="GO" id="GO:0016829">
    <property type="term" value="F:lyase activity"/>
    <property type="evidence" value="ECO:0007669"/>
    <property type="project" value="UniProtKB-KW"/>
</dbReference>
<dbReference type="EMBL" id="QVQZ01000035">
    <property type="protein sequence ID" value="RFU52415.1"/>
    <property type="molecule type" value="Genomic_DNA"/>
</dbReference>
<keyword evidence="13" id="KW-1185">Reference proteome</keyword>
<dbReference type="InterPro" id="IPR013166">
    <property type="entry name" value="Citrate_lyase_ligase_C"/>
</dbReference>
<proteinExistence type="inferred from homology"/>
<keyword evidence="10" id="KW-0456">Lyase</keyword>
<comment type="subcellular location">
    <subcellularLocation>
        <location evidence="1 6">Cytoplasm</location>
    </subcellularLocation>
</comment>
<dbReference type="GO" id="GO:0016747">
    <property type="term" value="F:acyltransferase activity, transferring groups other than amino-acyl groups"/>
    <property type="evidence" value="ECO:0007669"/>
    <property type="project" value="InterPro"/>
</dbReference>
<evidence type="ECO:0000313" key="9">
    <source>
        <dbReference type="EMBL" id="RFU50032.1"/>
    </source>
</evidence>
<dbReference type="NCBIfam" id="TIGR00125">
    <property type="entry name" value="cyt_tran_rel"/>
    <property type="match status" value="1"/>
</dbReference>
<organism evidence="10 12">
    <name type="scientific">Streptococcus chenjunshii</name>
    <dbReference type="NCBI Taxonomy" id="2173853"/>
    <lineage>
        <taxon>Bacteria</taxon>
        <taxon>Bacillati</taxon>
        <taxon>Bacillota</taxon>
        <taxon>Bacilli</taxon>
        <taxon>Lactobacillales</taxon>
        <taxon>Streptococcaceae</taxon>
        <taxon>Streptococcus</taxon>
    </lineage>
</organism>
<name>A0A372KJG5_9STRE</name>
<dbReference type="Proteomes" id="UP000246115">
    <property type="component" value="Chromosome"/>
</dbReference>
<evidence type="ECO:0000256" key="3">
    <source>
        <dbReference type="ARBA" id="ARBA00022553"/>
    </source>
</evidence>
<dbReference type="NCBIfam" id="TIGR01608">
    <property type="entry name" value="citD"/>
    <property type="match status" value="1"/>
</dbReference>
<dbReference type="PROSITE" id="PS51186">
    <property type="entry name" value="GNAT"/>
    <property type="match status" value="1"/>
</dbReference>
<dbReference type="SMART" id="SM00764">
    <property type="entry name" value="Citrate_ly_lig"/>
    <property type="match status" value="1"/>
</dbReference>
<keyword evidence="10" id="KW-0436">Ligase</keyword>
<feature type="domain" description="N-acetyltransferase" evidence="7">
    <location>
        <begin position="1"/>
        <end position="124"/>
    </location>
</feature>
<dbReference type="OrthoDB" id="9779753at2"/>
<accession>A0A372KJG5</accession>
<gene>
    <name evidence="10" type="primary">citC</name>
    <name evidence="6" type="synonym">citD</name>
    <name evidence="8" type="ORF">DDV21_004110</name>
    <name evidence="9" type="ORF">DDV22_10785</name>
    <name evidence="10" type="ORF">DDV23_09780</name>
</gene>
<dbReference type="EMBL" id="CP031733">
    <property type="protein sequence ID" value="AXQ78318.1"/>
    <property type="molecule type" value="Genomic_DNA"/>
</dbReference>
<dbReference type="HAMAP" id="MF_00805">
    <property type="entry name" value="CitD"/>
    <property type="match status" value="1"/>
</dbReference>
<feature type="modified residue" description="O-(phosphoribosyl dephospho-coenzyme A)serine" evidence="6">
    <location>
        <position position="350"/>
    </location>
</feature>